<organism evidence="4 5">
    <name type="scientific">Anaerotignum lactatifermentans</name>
    <dbReference type="NCBI Taxonomy" id="160404"/>
    <lineage>
        <taxon>Bacteria</taxon>
        <taxon>Bacillati</taxon>
        <taxon>Bacillota</taxon>
        <taxon>Clostridia</taxon>
        <taxon>Lachnospirales</taxon>
        <taxon>Anaerotignaceae</taxon>
        <taxon>Anaerotignum</taxon>
    </lineage>
</organism>
<feature type="transmembrane region" description="Helical" evidence="2">
    <location>
        <begin position="6"/>
        <end position="23"/>
    </location>
</feature>
<dbReference type="PROSITE" id="PS50234">
    <property type="entry name" value="VWFA"/>
    <property type="match status" value="1"/>
</dbReference>
<evidence type="ECO:0000313" key="4">
    <source>
        <dbReference type="EMBL" id="MBM6877810.1"/>
    </source>
</evidence>
<keyword evidence="2" id="KW-1133">Transmembrane helix</keyword>
<feature type="compositionally biased region" description="Basic residues" evidence="1">
    <location>
        <begin position="858"/>
        <end position="867"/>
    </location>
</feature>
<dbReference type="InterPro" id="IPR036465">
    <property type="entry name" value="vWFA_dom_sf"/>
</dbReference>
<dbReference type="Pfam" id="PF13519">
    <property type="entry name" value="VWA_2"/>
    <property type="match status" value="1"/>
</dbReference>
<dbReference type="Proteomes" id="UP000729290">
    <property type="component" value="Unassembled WGS sequence"/>
</dbReference>
<dbReference type="SUPFAM" id="SSF53300">
    <property type="entry name" value="vWA-like"/>
    <property type="match status" value="2"/>
</dbReference>
<protein>
    <submittedName>
        <fullName evidence="4">VWA domain-containing protein</fullName>
    </submittedName>
</protein>
<sequence>MRIEFASPLWLVLLPLAGAWIYLHMRKNGVLSSFQKKLYTGLRAMVCLLLILAMAGPTVILTAKDTATVFAVDRSASAQDSLDEITAFLEAAQENRPAGETVGLVSFGAATAVEQLPSEESDLAAGLLSAVDPGGSDLAGAVGLAQSLLPERSAKRVVLLSDGKETVGDLLQRADILAQQGAVLDVYPLEQEERPEVQLTQMELDQVIRKDTRYEIALRLYSTIDTQAVVRLYKENTMIAQENVTVRRGESRLVFSDQTKEGGAVTYWAEIEAAEDTLTQNNRVYNYTYIEDVPRLLIIESEESQWAALLENSMVSVDRVQPAAAPVSAEALSRYDAVILANVDLGELPDGWADTAESYVRTLGGGLIASGGEKAFALGGYQGTVLEEILPVDMDLKTEGQEPDLTMIMVIDRSGSMDSATYGVTRIDMAKEAVIRSLSHFQQGDRVGVIAFDSEASWVVEPQEVTANAEKISSAVASIQASGGTSILPALRQAYDAVSKSETKQKHILLLTDGQAEQSGYDGLLQEMRQRGVTLSAVAVGEDADQTLLERLAEEGGGRYYYTDVFSDLPEIFAKETILAGKEFLNNRSFYPAQKDVSVILDGVERVPQLQGYVSTTAKSRADQVLISDTQEPVLAAWQYGLGRTAVWTPDLSGQWTADWLSQPEGVTILRNLVSWTMKSPMDDSLKMTAAPEQSRTRLRLEMPYEEEIKQVKASVVDGKGKESEAIFSMTSPGVYEAWLDTAAEGAYVASVGKEKEDGTWEYANTGFFISYGAEYDLTKGTGGRTLLEQAAARTGGRVLTSGAEVFSGAVPRTMAERELQKVLLVLALLLFLLDIALHRFTLVTARLEQAASSLHLPQRKAGTKKTAKAEKKKPEEPLPRTEGAKAPAEEKETISTAQKLAQSRKKRGK</sequence>
<dbReference type="Pfam" id="PF00092">
    <property type="entry name" value="VWA"/>
    <property type="match status" value="1"/>
</dbReference>
<keyword evidence="2" id="KW-0472">Membrane</keyword>
<dbReference type="EMBL" id="JACSNV010000007">
    <property type="protein sequence ID" value="MBM6877810.1"/>
    <property type="molecule type" value="Genomic_DNA"/>
</dbReference>
<dbReference type="SUPFAM" id="SSF52317">
    <property type="entry name" value="Class I glutamine amidotransferase-like"/>
    <property type="match status" value="1"/>
</dbReference>
<dbReference type="CDD" id="cd00198">
    <property type="entry name" value="vWFA"/>
    <property type="match status" value="1"/>
</dbReference>
<keyword evidence="5" id="KW-1185">Reference proteome</keyword>
<dbReference type="Gene3D" id="3.40.50.410">
    <property type="entry name" value="von Willebrand factor, type A domain"/>
    <property type="match status" value="2"/>
</dbReference>
<gene>
    <name evidence="4" type="ORF">H9X83_06500</name>
</gene>
<dbReference type="InterPro" id="IPR002035">
    <property type="entry name" value="VWF_A"/>
</dbReference>
<reference evidence="4 5" key="1">
    <citation type="journal article" date="2021" name="Sci. Rep.">
        <title>The distribution of antibiotic resistance genes in chicken gut microbiota commensals.</title>
        <authorList>
            <person name="Juricova H."/>
            <person name="Matiasovicova J."/>
            <person name="Kubasova T."/>
            <person name="Cejkova D."/>
            <person name="Rychlik I."/>
        </authorList>
    </citation>
    <scope>NUCLEOTIDE SEQUENCE [LARGE SCALE GENOMIC DNA]</scope>
    <source>
        <strain evidence="4 5">An431b</strain>
    </source>
</reference>
<feature type="domain" description="VWFA" evidence="3">
    <location>
        <begin position="406"/>
        <end position="578"/>
    </location>
</feature>
<dbReference type="PANTHER" id="PTHR37947:SF2">
    <property type="entry name" value="VON WILLEBRAND FACTOR TYPE A"/>
    <property type="match status" value="1"/>
</dbReference>
<comment type="caution">
    <text evidence="4">The sequence shown here is derived from an EMBL/GenBank/DDBJ whole genome shotgun (WGS) entry which is preliminary data.</text>
</comment>
<accession>A0ABS2GAQ8</accession>
<evidence type="ECO:0000259" key="3">
    <source>
        <dbReference type="PROSITE" id="PS50234"/>
    </source>
</evidence>
<keyword evidence="2" id="KW-0812">Transmembrane</keyword>
<proteinExistence type="predicted"/>
<feature type="transmembrane region" description="Helical" evidence="2">
    <location>
        <begin position="44"/>
        <end position="63"/>
    </location>
</feature>
<dbReference type="SMART" id="SM00327">
    <property type="entry name" value="VWA"/>
    <property type="match status" value="2"/>
</dbReference>
<dbReference type="RefSeq" id="WP_205133650.1">
    <property type="nucleotide sequence ID" value="NZ_JACSNT010000007.1"/>
</dbReference>
<name>A0ABS2GAQ8_9FIRM</name>
<evidence type="ECO:0000313" key="5">
    <source>
        <dbReference type="Proteomes" id="UP000729290"/>
    </source>
</evidence>
<dbReference type="InterPro" id="IPR029062">
    <property type="entry name" value="Class_I_gatase-like"/>
</dbReference>
<dbReference type="PANTHER" id="PTHR37947">
    <property type="entry name" value="BLL2462 PROTEIN"/>
    <property type="match status" value="1"/>
</dbReference>
<evidence type="ECO:0000256" key="2">
    <source>
        <dbReference type="SAM" id="Phobius"/>
    </source>
</evidence>
<feature type="region of interest" description="Disordered" evidence="1">
    <location>
        <begin position="856"/>
        <end position="910"/>
    </location>
</feature>
<feature type="compositionally biased region" description="Basic and acidic residues" evidence="1">
    <location>
        <begin position="868"/>
        <end position="894"/>
    </location>
</feature>
<evidence type="ECO:0000256" key="1">
    <source>
        <dbReference type="SAM" id="MobiDB-lite"/>
    </source>
</evidence>